<dbReference type="AlphaFoldDB" id="A0A8B7NG62"/>
<feature type="chain" id="PRO_5034085352" description="Glucosylceramidase" evidence="13">
    <location>
        <begin position="26"/>
        <end position="519"/>
    </location>
</feature>
<dbReference type="GO" id="GO:0006914">
    <property type="term" value="P:autophagy"/>
    <property type="evidence" value="ECO:0007669"/>
    <property type="project" value="UniProtKB-ARBA"/>
</dbReference>
<dbReference type="GO" id="GO:0016241">
    <property type="term" value="P:regulation of macroautophagy"/>
    <property type="evidence" value="ECO:0007669"/>
    <property type="project" value="UniProtKB-ARBA"/>
</dbReference>
<dbReference type="GO" id="GO:0032006">
    <property type="term" value="P:regulation of TOR signaling"/>
    <property type="evidence" value="ECO:0007669"/>
    <property type="project" value="UniProtKB-ARBA"/>
</dbReference>
<dbReference type="GO" id="GO:0010605">
    <property type="term" value="P:negative regulation of macromolecule metabolic process"/>
    <property type="evidence" value="ECO:0007669"/>
    <property type="project" value="UniProtKB-ARBA"/>
</dbReference>
<dbReference type="GO" id="GO:0007040">
    <property type="term" value="P:lysosome organization"/>
    <property type="evidence" value="ECO:0007669"/>
    <property type="project" value="UniProtKB-ARBA"/>
</dbReference>
<dbReference type="PANTHER" id="PTHR11069:SF23">
    <property type="entry name" value="LYSOSOMAL ACID GLUCOSYLCERAMIDASE"/>
    <property type="match status" value="1"/>
</dbReference>
<dbReference type="Proteomes" id="UP000694843">
    <property type="component" value="Unplaced"/>
</dbReference>
<dbReference type="Pfam" id="PF17189">
    <property type="entry name" value="Glyco_hydro_30C"/>
    <property type="match status" value="1"/>
</dbReference>
<sequence length="519" mass="57597">MASRRFFAVKLVVFYLAVLAFYTSAQECNQQSFGSDSFVCVCSGSSCDYIGDVPPPADTSSFTIVSSSKDSDRFAVGLGTMDSLQNSGVTITVDPSVRYQTMMGFGGAFTDSTGFNVAKLSAETQESLLRSYFAPEGIRYSLCRVPIAGSDFSTRPYSYDDVPGDVNLDNFALAEEDYLYKLPFMKRALELVSGTSDLKFFGSPWAPPAWMKTNGMANGSGSLLTEMWGPYSNYLVKFISAYEEEGVPIWGITTQNEPMTGFSDWPWNTCAWTAEDQRDWIKTNLGPAFVDAGYDDVKIMVLDHNREFLPDYPAAILEDPETYKYVDGIAVHWYSDNNDYPDRLTSTHDLFPDKFLLYTESCEGWNAAPGNRVELGSWQRAQNYVVNIIDDVTHYSTGWVDWNMALDQEGGPNWVSNFVDSPVIVNAAEDTFYKQPMFYAMGHFSRFVLPGDVAVDRSISDESQIRAATFVKPDGTVVAVILNMAEEVVPVSIQPSVGADFYANLMVPGKSLHTLLFAV</sequence>
<feature type="signal peptide" evidence="13">
    <location>
        <begin position="1"/>
        <end position="25"/>
    </location>
</feature>
<dbReference type="SUPFAM" id="SSF51011">
    <property type="entry name" value="Glycosyl hydrolase domain"/>
    <property type="match status" value="1"/>
</dbReference>
<keyword evidence="16" id="KW-1185">Reference proteome</keyword>
<dbReference type="InterPro" id="IPR013780">
    <property type="entry name" value="Glyco_hydro_b"/>
</dbReference>
<dbReference type="SUPFAM" id="SSF51445">
    <property type="entry name" value="(Trans)glycosidases"/>
    <property type="match status" value="1"/>
</dbReference>
<evidence type="ECO:0000256" key="10">
    <source>
        <dbReference type="ARBA" id="ARBA00050474"/>
    </source>
</evidence>
<evidence type="ECO:0000313" key="17">
    <source>
        <dbReference type="RefSeq" id="XP_018012609.1"/>
    </source>
</evidence>
<dbReference type="InterPro" id="IPR033453">
    <property type="entry name" value="Glyco_hydro_30_TIM-barrel"/>
</dbReference>
<gene>
    <name evidence="17" type="primary">LOC108669715</name>
</gene>
<dbReference type="GO" id="GO:0051246">
    <property type="term" value="P:regulation of protein metabolic process"/>
    <property type="evidence" value="ECO:0007669"/>
    <property type="project" value="UniProtKB-ARBA"/>
</dbReference>
<comment type="catalytic activity">
    <reaction evidence="10">
        <text>a beta-D-glucosylceramide + H2O = an N-acyl-sphingoid base + D-glucose</text>
        <dbReference type="Rhea" id="RHEA:81447"/>
        <dbReference type="ChEBI" id="CHEBI:4167"/>
        <dbReference type="ChEBI" id="CHEBI:15377"/>
        <dbReference type="ChEBI" id="CHEBI:83264"/>
        <dbReference type="ChEBI" id="CHEBI:83273"/>
    </reaction>
    <physiologicalReaction direction="left-to-right" evidence="10">
        <dbReference type="Rhea" id="RHEA:81448"/>
    </physiologicalReaction>
</comment>
<evidence type="ECO:0000313" key="16">
    <source>
        <dbReference type="Proteomes" id="UP000694843"/>
    </source>
</evidence>
<dbReference type="InterPro" id="IPR001139">
    <property type="entry name" value="Glyco_hydro_30"/>
</dbReference>
<evidence type="ECO:0000256" key="8">
    <source>
        <dbReference type="ARBA" id="ARBA00022919"/>
    </source>
</evidence>
<dbReference type="GO" id="GO:0006680">
    <property type="term" value="P:glucosylceramide catabolic process"/>
    <property type="evidence" value="ECO:0007669"/>
    <property type="project" value="UniProtKB-ARBA"/>
</dbReference>
<dbReference type="Gene3D" id="2.60.40.1180">
    <property type="entry name" value="Golgi alpha-mannosidase II"/>
    <property type="match status" value="1"/>
</dbReference>
<comment type="catalytic activity">
    <reaction evidence="1">
        <text>a beta-D-glucosyl-(1&lt;-&gt;1')-N-acylsphing-4-enine + H2O = an N-acylsphing-4-enine + D-glucose</text>
        <dbReference type="Rhea" id="RHEA:13269"/>
        <dbReference type="ChEBI" id="CHEBI:4167"/>
        <dbReference type="ChEBI" id="CHEBI:15377"/>
        <dbReference type="ChEBI" id="CHEBI:22801"/>
        <dbReference type="ChEBI" id="CHEBI:52639"/>
        <dbReference type="EC" id="3.2.1.45"/>
    </reaction>
    <physiologicalReaction direction="left-to-right" evidence="1">
        <dbReference type="Rhea" id="RHEA:13270"/>
    </physiologicalReaction>
</comment>
<dbReference type="GO" id="GO:0005102">
    <property type="term" value="F:signaling receptor binding"/>
    <property type="evidence" value="ECO:0007669"/>
    <property type="project" value="UniProtKB-ARBA"/>
</dbReference>
<evidence type="ECO:0000256" key="6">
    <source>
        <dbReference type="ARBA" id="ARBA00022729"/>
    </source>
</evidence>
<evidence type="ECO:0000259" key="15">
    <source>
        <dbReference type="Pfam" id="PF17189"/>
    </source>
</evidence>
<dbReference type="GO" id="GO:0005774">
    <property type="term" value="C:vacuolar membrane"/>
    <property type="evidence" value="ECO:0007669"/>
    <property type="project" value="UniProtKB-ARBA"/>
</dbReference>
<dbReference type="RefSeq" id="XP_018012609.1">
    <property type="nucleotide sequence ID" value="XM_018157120.2"/>
</dbReference>
<feature type="domain" description="Glycosyl hydrolase family 30 beta sandwich" evidence="15">
    <location>
        <begin position="458"/>
        <end position="515"/>
    </location>
</feature>
<evidence type="ECO:0000256" key="13">
    <source>
        <dbReference type="SAM" id="SignalP"/>
    </source>
</evidence>
<dbReference type="InterPro" id="IPR017853">
    <property type="entry name" value="GH"/>
</dbReference>
<dbReference type="GO" id="GO:0030163">
    <property type="term" value="P:protein catabolic process"/>
    <property type="evidence" value="ECO:0007669"/>
    <property type="project" value="UniProtKB-ARBA"/>
</dbReference>
<evidence type="ECO:0000256" key="11">
    <source>
        <dbReference type="ARBA" id="ARBA00051345"/>
    </source>
</evidence>
<dbReference type="GeneID" id="108669715"/>
<dbReference type="GO" id="GO:0006066">
    <property type="term" value="P:alcohol metabolic process"/>
    <property type="evidence" value="ECO:0007669"/>
    <property type="project" value="UniProtKB-ARBA"/>
</dbReference>
<reference evidence="17" key="1">
    <citation type="submission" date="2025-08" db="UniProtKB">
        <authorList>
            <consortium name="RefSeq"/>
        </authorList>
    </citation>
    <scope>IDENTIFICATION</scope>
    <source>
        <tissue evidence="17">Whole organism</tissue>
    </source>
</reference>
<evidence type="ECO:0000259" key="14">
    <source>
        <dbReference type="Pfam" id="PF02055"/>
    </source>
</evidence>
<dbReference type="PANTHER" id="PTHR11069">
    <property type="entry name" value="GLUCOSYLCERAMIDASE"/>
    <property type="match status" value="1"/>
</dbReference>
<evidence type="ECO:0000256" key="1">
    <source>
        <dbReference type="ARBA" id="ARBA00001013"/>
    </source>
</evidence>
<evidence type="ECO:0000256" key="2">
    <source>
        <dbReference type="ARBA" id="ARBA00004760"/>
    </source>
</evidence>
<dbReference type="GO" id="GO:0005764">
    <property type="term" value="C:lysosome"/>
    <property type="evidence" value="ECO:0007669"/>
    <property type="project" value="UniProtKB-ARBA"/>
</dbReference>
<evidence type="ECO:0000256" key="3">
    <source>
        <dbReference type="ARBA" id="ARBA00004991"/>
    </source>
</evidence>
<dbReference type="GO" id="GO:0042391">
    <property type="term" value="P:regulation of membrane potential"/>
    <property type="evidence" value="ECO:0007669"/>
    <property type="project" value="UniProtKB-ARBA"/>
</dbReference>
<keyword evidence="8 12" id="KW-0746">Sphingolipid metabolism</keyword>
<dbReference type="GO" id="GO:0016758">
    <property type="term" value="F:hexosyltransferase activity"/>
    <property type="evidence" value="ECO:0007669"/>
    <property type="project" value="UniProtKB-ARBA"/>
</dbReference>
<proteinExistence type="inferred from homology"/>
<dbReference type="Gene3D" id="3.20.20.80">
    <property type="entry name" value="Glycosidases"/>
    <property type="match status" value="1"/>
</dbReference>
<organism evidence="16 17">
    <name type="scientific">Hyalella azteca</name>
    <name type="common">Amphipod</name>
    <dbReference type="NCBI Taxonomy" id="294128"/>
    <lineage>
        <taxon>Eukaryota</taxon>
        <taxon>Metazoa</taxon>
        <taxon>Ecdysozoa</taxon>
        <taxon>Arthropoda</taxon>
        <taxon>Crustacea</taxon>
        <taxon>Multicrustacea</taxon>
        <taxon>Malacostraca</taxon>
        <taxon>Eumalacostraca</taxon>
        <taxon>Peracarida</taxon>
        <taxon>Amphipoda</taxon>
        <taxon>Senticaudata</taxon>
        <taxon>Talitrida</taxon>
        <taxon>Talitroidea</taxon>
        <taxon>Hyalellidae</taxon>
        <taxon>Hyalella</taxon>
    </lineage>
</organism>
<dbReference type="OMA" id="GLMWNFA"/>
<dbReference type="GO" id="GO:0004348">
    <property type="term" value="F:glucosylceramidase activity"/>
    <property type="evidence" value="ECO:0007669"/>
    <property type="project" value="UniProtKB-EC"/>
</dbReference>
<dbReference type="GO" id="GO:0008202">
    <property type="term" value="P:steroid metabolic process"/>
    <property type="evidence" value="ECO:0007669"/>
    <property type="project" value="UniProtKB-ARBA"/>
</dbReference>
<evidence type="ECO:0000256" key="12">
    <source>
        <dbReference type="RuleBase" id="RU361188"/>
    </source>
</evidence>
<dbReference type="OrthoDB" id="2160638at2759"/>
<keyword evidence="9 12" id="KW-0443">Lipid metabolism</keyword>
<dbReference type="InterPro" id="IPR033452">
    <property type="entry name" value="GH30_C"/>
</dbReference>
<feature type="domain" description="Glycosyl hydrolase family 30 TIM-barrel" evidence="14">
    <location>
        <begin position="103"/>
        <end position="448"/>
    </location>
</feature>
<comment type="pathway">
    <text evidence="2">Lipid metabolism; sphingolipid metabolism.</text>
</comment>
<dbReference type="Pfam" id="PF02055">
    <property type="entry name" value="Glyco_hydro_30"/>
    <property type="match status" value="1"/>
</dbReference>
<evidence type="ECO:0000256" key="4">
    <source>
        <dbReference type="ARBA" id="ARBA00005382"/>
    </source>
</evidence>
<evidence type="ECO:0000256" key="9">
    <source>
        <dbReference type="ARBA" id="ARBA00023098"/>
    </source>
</evidence>
<protein>
    <recommendedName>
        <fullName evidence="5 12">Glucosylceramidase</fullName>
        <ecNumber evidence="5 12">3.2.1.45</ecNumber>
    </recommendedName>
</protein>
<keyword evidence="6 13" id="KW-0732">Signal</keyword>
<accession>A0A8B7NG62</accession>
<comment type="similarity">
    <text evidence="4 12">Belongs to the glycosyl hydrolase 30 family.</text>
</comment>
<comment type="pathway">
    <text evidence="3">Sphingolipid metabolism.</text>
</comment>
<dbReference type="KEGG" id="hazt:108669715"/>
<name>A0A8B7NG62_HYAAZ</name>
<comment type="catalytic activity">
    <reaction evidence="11">
        <text>an N-acyl-1-beta-D-glucosyl-15-methylhexadecasphing-4-enine + H2O = an N-acyl-15-methylhexadecasphing-4-enine + D-glucose</text>
        <dbReference type="Rhea" id="RHEA:34755"/>
        <dbReference type="ChEBI" id="CHEBI:4167"/>
        <dbReference type="ChEBI" id="CHEBI:15377"/>
        <dbReference type="ChEBI" id="CHEBI:70815"/>
        <dbReference type="ChEBI" id="CHEBI:70846"/>
    </reaction>
    <physiologicalReaction direction="left-to-right" evidence="11">
        <dbReference type="Rhea" id="RHEA:34756"/>
    </physiologicalReaction>
</comment>
<keyword evidence="12" id="KW-0326">Glycosidase</keyword>
<dbReference type="PRINTS" id="PR00843">
    <property type="entry name" value="GLHYDRLASE30"/>
</dbReference>
<keyword evidence="7 12" id="KW-0378">Hydrolase</keyword>
<evidence type="ECO:0000256" key="7">
    <source>
        <dbReference type="ARBA" id="ARBA00022801"/>
    </source>
</evidence>
<dbReference type="FunFam" id="3.20.20.80:FF:000030">
    <property type="entry name" value="Lysosomal acid glucosylceramidase"/>
    <property type="match status" value="1"/>
</dbReference>
<dbReference type="EC" id="3.2.1.45" evidence="5 12"/>
<evidence type="ECO:0000256" key="5">
    <source>
        <dbReference type="ARBA" id="ARBA00012658"/>
    </source>
</evidence>